<dbReference type="Gene3D" id="1.20.1560.10">
    <property type="entry name" value="ABC transporter type 1, transmembrane domain"/>
    <property type="match status" value="1"/>
</dbReference>
<comment type="subcellular location">
    <subcellularLocation>
        <location evidence="1">Cell membrane</location>
        <topology evidence="1">Multi-pass membrane protein</topology>
    </subcellularLocation>
</comment>
<evidence type="ECO:0000313" key="7">
    <source>
        <dbReference type="EMBL" id="WGX76898.1"/>
    </source>
</evidence>
<feature type="transmembrane region" description="Helical" evidence="5">
    <location>
        <begin position="31"/>
        <end position="49"/>
    </location>
</feature>
<evidence type="ECO:0000313" key="8">
    <source>
        <dbReference type="Proteomes" id="UP001239169"/>
    </source>
</evidence>
<dbReference type="InterPro" id="IPR003439">
    <property type="entry name" value="ABC_transporter-like_ATP-bd"/>
</dbReference>
<evidence type="ECO:0000259" key="6">
    <source>
        <dbReference type="PROSITE" id="PS50929"/>
    </source>
</evidence>
<dbReference type="PANTHER" id="PTHR24221">
    <property type="entry name" value="ATP-BINDING CASSETTE SUB-FAMILY B"/>
    <property type="match status" value="1"/>
</dbReference>
<dbReference type="PROSITE" id="PS50929">
    <property type="entry name" value="ABC_TM1F"/>
    <property type="match status" value="1"/>
</dbReference>
<dbReference type="InterPro" id="IPR027417">
    <property type="entry name" value="P-loop_NTPase"/>
</dbReference>
<keyword evidence="3 5" id="KW-1133">Transmembrane helix</keyword>
<dbReference type="Pfam" id="PF00005">
    <property type="entry name" value="ABC_tran"/>
    <property type="match status" value="1"/>
</dbReference>
<accession>A0ABY8R744</accession>
<feature type="transmembrane region" description="Helical" evidence="5">
    <location>
        <begin position="131"/>
        <end position="149"/>
    </location>
</feature>
<organism evidence="7 8">
    <name type="scientific">Paraclostridium bifermentans</name>
    <name type="common">Clostridium bifermentans</name>
    <dbReference type="NCBI Taxonomy" id="1490"/>
    <lineage>
        <taxon>Bacteria</taxon>
        <taxon>Bacillati</taxon>
        <taxon>Bacillota</taxon>
        <taxon>Clostridia</taxon>
        <taxon>Peptostreptococcales</taxon>
        <taxon>Peptostreptococcaceae</taxon>
        <taxon>Paraclostridium</taxon>
    </lineage>
</organism>
<dbReference type="EMBL" id="CP124685">
    <property type="protein sequence ID" value="WGX76898.1"/>
    <property type="molecule type" value="Genomic_DNA"/>
</dbReference>
<dbReference type="Pfam" id="PF00664">
    <property type="entry name" value="ABC_membrane"/>
    <property type="match status" value="1"/>
</dbReference>
<proteinExistence type="predicted"/>
<evidence type="ECO:0000256" key="5">
    <source>
        <dbReference type="SAM" id="Phobius"/>
    </source>
</evidence>
<sequence>MLTALGITSSFFNKFLMDEILPYALKNQLKVFIIGFLLVGITQIILSAIRQHMLLYLSQKIEIPLLLGYFKHIYKLPMNFFSSRKVGDILTRFSDAFTIKDILTSVSLSLIIDIGLATSTATILYLMNNTLFIIILTLTIIDAALIYIFKEPYKKINLDQMEAESRLNSNIIESLKGIETLKSLGAEDKSLEKLEDEYIKNLKIAFKEGVLSNVQGSISSGVSTVGNLVLMFIGANLVMDGKITLGSLMAFTSLSGYFMDPIGRLIGLQLSIQEASISLKRISEIYEVEKEQAIDDKVKIESIDGDIEFKNITFRYGSREPVLKDVSIKIPKGKKVALVGESGSGKTTLSKLLLKYYIPESGKIQIGDYDIEELDIYSLRKSVAYVPQNIELFSGTIKENILLGASGVTEKS</sequence>
<evidence type="ECO:0000256" key="1">
    <source>
        <dbReference type="ARBA" id="ARBA00004651"/>
    </source>
</evidence>
<dbReference type="SUPFAM" id="SSF90123">
    <property type="entry name" value="ABC transporter transmembrane region"/>
    <property type="match status" value="1"/>
</dbReference>
<keyword evidence="4 5" id="KW-0472">Membrane</keyword>
<evidence type="ECO:0000256" key="2">
    <source>
        <dbReference type="ARBA" id="ARBA00022692"/>
    </source>
</evidence>
<feature type="transmembrane region" description="Helical" evidence="5">
    <location>
        <begin position="102"/>
        <end position="125"/>
    </location>
</feature>
<name>A0ABY8R744_PARBF</name>
<feature type="domain" description="ABC transmembrane type-1" evidence="6">
    <location>
        <begin position="1"/>
        <end position="274"/>
    </location>
</feature>
<protein>
    <submittedName>
        <fullName evidence="7">ABC transporter transmembrane domain-containing protein</fullName>
    </submittedName>
</protein>
<dbReference type="PANTHER" id="PTHR24221:SF654">
    <property type="entry name" value="ATP-BINDING CASSETTE SUB-FAMILY B MEMBER 6"/>
    <property type="match status" value="1"/>
</dbReference>
<keyword evidence="8" id="KW-1185">Reference proteome</keyword>
<gene>
    <name evidence="7" type="ORF">QJS64_07715</name>
</gene>
<dbReference type="CDD" id="cd03228">
    <property type="entry name" value="ABCC_MRP_Like"/>
    <property type="match status" value="1"/>
</dbReference>
<evidence type="ECO:0000256" key="3">
    <source>
        <dbReference type="ARBA" id="ARBA00022989"/>
    </source>
</evidence>
<dbReference type="Gene3D" id="3.40.50.300">
    <property type="entry name" value="P-loop containing nucleotide triphosphate hydrolases"/>
    <property type="match status" value="1"/>
</dbReference>
<dbReference type="InterPro" id="IPR036640">
    <property type="entry name" value="ABC1_TM_sf"/>
</dbReference>
<reference evidence="7 8" key="1">
    <citation type="submission" date="2023-04" db="EMBL/GenBank/DDBJ databases">
        <title>Bacteria Genome Submission.</title>
        <authorList>
            <person name="Isaac P."/>
        </authorList>
    </citation>
    <scope>NUCLEOTIDE SEQUENCE [LARGE SCALE GENOMIC DNA]</scope>
    <source>
        <strain evidence="7 8">SampleS7P1</strain>
    </source>
</reference>
<dbReference type="InterPro" id="IPR039421">
    <property type="entry name" value="Type_1_exporter"/>
</dbReference>
<dbReference type="CDD" id="cd18570">
    <property type="entry name" value="ABC_6TM_PCAT1_LagD_like"/>
    <property type="match status" value="1"/>
</dbReference>
<dbReference type="InterPro" id="IPR011527">
    <property type="entry name" value="ABC1_TM_dom"/>
</dbReference>
<dbReference type="Proteomes" id="UP001239169">
    <property type="component" value="Chromosome"/>
</dbReference>
<keyword evidence="2 5" id="KW-0812">Transmembrane</keyword>
<evidence type="ECO:0000256" key="4">
    <source>
        <dbReference type="ARBA" id="ARBA00023136"/>
    </source>
</evidence>
<dbReference type="SUPFAM" id="SSF52540">
    <property type="entry name" value="P-loop containing nucleoside triphosphate hydrolases"/>
    <property type="match status" value="1"/>
</dbReference>